<proteinExistence type="predicted"/>
<dbReference type="NCBIfam" id="TIGR04549">
    <property type="entry name" value="LP_HExxH_w_tonB"/>
    <property type="match status" value="1"/>
</dbReference>
<dbReference type="EMBL" id="CP002113">
    <property type="protein sequence ID" value="AEK24127.1"/>
    <property type="molecule type" value="Genomic_DNA"/>
</dbReference>
<dbReference type="Gene3D" id="3.40.390.70">
    <property type="match status" value="1"/>
</dbReference>
<dbReference type="Pfam" id="PF15890">
    <property type="entry name" value="Peptidase_Mx1"/>
    <property type="match status" value="1"/>
</dbReference>
<evidence type="ECO:0000313" key="1">
    <source>
        <dbReference type="EMBL" id="AEK24127.1"/>
    </source>
</evidence>
<dbReference type="HOGENOM" id="CLU_048099_0_0_10"/>
<reference evidence="1 2" key="1">
    <citation type="journal article" date="2011" name="J. Bacteriol.">
        <title>Complete genome sequence of the dog commensal and human pathogen Capnocytophaga canimorsus strain 5.</title>
        <authorList>
            <person name="Manfredi P."/>
            <person name="Pagni M."/>
            <person name="Cornelis G.R."/>
        </authorList>
    </citation>
    <scope>NUCLEOTIDE SEQUENCE [LARGE SCALE GENOMIC DNA]</scope>
    <source>
        <strain evidence="2">5</strain>
    </source>
</reference>
<accession>F9YTT2</accession>
<dbReference type="STRING" id="860228.Ccan_20110"/>
<organism evidence="1 2">
    <name type="scientific">Capnocytophaga canimorsus (strain 5)</name>
    <dbReference type="NCBI Taxonomy" id="860228"/>
    <lineage>
        <taxon>Bacteria</taxon>
        <taxon>Pseudomonadati</taxon>
        <taxon>Bacteroidota</taxon>
        <taxon>Flavobacteriia</taxon>
        <taxon>Flavobacteriales</taxon>
        <taxon>Flavobacteriaceae</taxon>
        <taxon>Capnocytophaga</taxon>
    </lineage>
</organism>
<dbReference type="Proteomes" id="UP000008895">
    <property type="component" value="Chromosome"/>
</dbReference>
<gene>
    <name evidence="1" type="ordered locus">Ccan_20110</name>
</gene>
<keyword evidence="2" id="KW-1185">Reference proteome</keyword>
<protein>
    <recommendedName>
        <fullName evidence="3">Substrate import-associated zinc metallohydrolase lipoprotein</fullName>
    </recommendedName>
</protein>
<dbReference type="AlphaFoldDB" id="F9YTT2"/>
<dbReference type="InterPro" id="IPR030890">
    <property type="entry name" value="LP_HExxH_w_TonB"/>
</dbReference>
<dbReference type="KEGG" id="ccm:Ccan_20110"/>
<evidence type="ECO:0008006" key="3">
    <source>
        <dbReference type="Google" id="ProtNLM"/>
    </source>
</evidence>
<evidence type="ECO:0000313" key="2">
    <source>
        <dbReference type="Proteomes" id="UP000008895"/>
    </source>
</evidence>
<sequence length="293" mass="33829">MMKKFSFYTRLFAILLVVVSCTTEDKPNSAQSVVDFEKKKDTPFDRYIKREFTDVYNIEILYRMPDIQTNQNEVVVPANYANSVKMANLLKYLCLEPYNEVAPPSFLKKYFPKTIMFIGSSAYRNNGTRVLGTAESGVKINLYDINALDPSNVDRLFDFYFRTIFHEFSHIMHQTIDYTKEFEVISATDYVGDSWSNSDLTEQMALDKGFVSRYSRKEANEDFVEILAYYVTTSEASWNAMLSTAGGADKIKQKTAIVKSYMLNTWQIDLDVLRQKVQDRIANLDNVDLDNIN</sequence>
<name>F9YTT2_CAPCC</name>
<dbReference type="eggNOG" id="ENOG502ZA2M">
    <property type="taxonomic scope" value="Bacteria"/>
</dbReference>
<dbReference type="PROSITE" id="PS51257">
    <property type="entry name" value="PROKAR_LIPOPROTEIN"/>
    <property type="match status" value="1"/>
</dbReference>